<accession>A0A388SCV1</accession>
<dbReference type="EMBL" id="BGZJ01000001">
    <property type="protein sequence ID" value="GBO94045.1"/>
    <property type="molecule type" value="Genomic_DNA"/>
</dbReference>
<comment type="subcellular location">
    <subcellularLocation>
        <location evidence="1">Secreted</location>
    </subcellularLocation>
</comment>
<proteinExistence type="predicted"/>
<keyword evidence="4" id="KW-1185">Reference proteome</keyword>
<dbReference type="PANTHER" id="PTHR10009:SF18">
    <property type="entry name" value="PROTEIN YELLOW-LIKE PROTEIN"/>
    <property type="match status" value="1"/>
</dbReference>
<dbReference type="Gene3D" id="2.120.10.30">
    <property type="entry name" value="TolB, C-terminal domain"/>
    <property type="match status" value="1"/>
</dbReference>
<organism evidence="3 4">
    <name type="scientific">Mesosutterella multiformis</name>
    <dbReference type="NCBI Taxonomy" id="2259133"/>
    <lineage>
        <taxon>Bacteria</taxon>
        <taxon>Pseudomonadati</taxon>
        <taxon>Pseudomonadota</taxon>
        <taxon>Betaproteobacteria</taxon>
        <taxon>Burkholderiales</taxon>
        <taxon>Sutterellaceae</taxon>
        <taxon>Mesosutterella</taxon>
    </lineage>
</organism>
<dbReference type="GO" id="GO:0005576">
    <property type="term" value="C:extracellular region"/>
    <property type="evidence" value="ECO:0007669"/>
    <property type="project" value="UniProtKB-SubCell"/>
</dbReference>
<dbReference type="AlphaFoldDB" id="A0A388SCV1"/>
<keyword evidence="2" id="KW-0964">Secreted</keyword>
<evidence type="ECO:0000256" key="2">
    <source>
        <dbReference type="ARBA" id="ARBA00022525"/>
    </source>
</evidence>
<evidence type="ECO:0000313" key="3">
    <source>
        <dbReference type="EMBL" id="GBO94045.1"/>
    </source>
</evidence>
<evidence type="ECO:0000313" key="4">
    <source>
        <dbReference type="Proteomes" id="UP000266091"/>
    </source>
</evidence>
<dbReference type="Pfam" id="PF03022">
    <property type="entry name" value="MRJP"/>
    <property type="match status" value="1"/>
</dbReference>
<dbReference type="InterPro" id="IPR017996">
    <property type="entry name" value="MRJP/yellow-related"/>
</dbReference>
<gene>
    <name evidence="3" type="ORF">MESMUL_13990</name>
</gene>
<evidence type="ECO:0000256" key="1">
    <source>
        <dbReference type="ARBA" id="ARBA00004613"/>
    </source>
</evidence>
<dbReference type="SUPFAM" id="SSF101898">
    <property type="entry name" value="NHL repeat"/>
    <property type="match status" value="1"/>
</dbReference>
<reference evidence="3 4" key="1">
    <citation type="journal article" date="2018" name="Int. J. Syst. Evol. Microbiol.">
        <title>Mesosutterella multiformis gen. nov., sp. nov., a member of the family Sutterellaceae and Sutterella megalosphaeroides sp. nov., isolated from human faeces.</title>
        <authorList>
            <person name="Sakamoto M."/>
            <person name="Ikeyama N."/>
            <person name="Kunihiro T."/>
            <person name="Iino T."/>
            <person name="Yuki M."/>
            <person name="Ohkuma M."/>
        </authorList>
    </citation>
    <scope>NUCLEOTIDE SEQUENCE [LARGE SCALE GENOMIC DNA]</scope>
    <source>
        <strain evidence="3 4">4NBBH2</strain>
    </source>
</reference>
<sequence length="215" mass="24341">MVLQTFRIPSELLESNSTLANVRVDSQQNIAFISDGGAGGLIVLDLESGKGWLGLDRSVQQTRANAKFLALPTGNYYPIMPNIAALALSEDRRTLYFTPLIETKIYSIPTHILRDRSLRSHDRARYIMTEARDAFPSAGMVERSGVLYFGDVRHDRVASLHLMTHRVSEMKTPPPIRWADGFSLDSRGNIWFTESESNVPVQRRSAYRLFRIVWA</sequence>
<dbReference type="PANTHER" id="PTHR10009">
    <property type="entry name" value="PROTEIN YELLOW-RELATED"/>
    <property type="match status" value="1"/>
</dbReference>
<evidence type="ECO:0008006" key="5">
    <source>
        <dbReference type="Google" id="ProtNLM"/>
    </source>
</evidence>
<dbReference type="InterPro" id="IPR011042">
    <property type="entry name" value="6-blade_b-propeller_TolB-like"/>
</dbReference>
<comment type="caution">
    <text evidence="3">The sequence shown here is derived from an EMBL/GenBank/DDBJ whole genome shotgun (WGS) entry which is preliminary data.</text>
</comment>
<name>A0A388SCV1_9BURK</name>
<dbReference type="Proteomes" id="UP000266091">
    <property type="component" value="Unassembled WGS sequence"/>
</dbReference>
<protein>
    <recommendedName>
        <fullName evidence="5">Major royal jelly protein</fullName>
    </recommendedName>
</protein>